<dbReference type="InterPro" id="IPR004593">
    <property type="entry name" value="SbcD"/>
</dbReference>
<dbReference type="Pfam" id="PF12320">
    <property type="entry name" value="SbcD_C"/>
    <property type="match status" value="1"/>
</dbReference>
<dbReference type="eggNOG" id="COG0420">
    <property type="taxonomic scope" value="Bacteria"/>
</dbReference>
<dbReference type="GO" id="GO:0008408">
    <property type="term" value="F:3'-5' exonuclease activity"/>
    <property type="evidence" value="ECO:0007669"/>
    <property type="project" value="InterPro"/>
</dbReference>
<evidence type="ECO:0000313" key="11">
    <source>
        <dbReference type="Proteomes" id="UP000013520"/>
    </source>
</evidence>
<organism evidence="10 11">
    <name type="scientific">Desulfoscipio gibsoniae DSM 7213</name>
    <dbReference type="NCBI Taxonomy" id="767817"/>
    <lineage>
        <taxon>Bacteria</taxon>
        <taxon>Bacillati</taxon>
        <taxon>Bacillota</taxon>
        <taxon>Clostridia</taxon>
        <taxon>Eubacteriales</taxon>
        <taxon>Desulfallaceae</taxon>
        <taxon>Desulfoscipio</taxon>
    </lineage>
</organism>
<dbReference type="AlphaFoldDB" id="R4KKK2"/>
<evidence type="ECO:0000259" key="9">
    <source>
        <dbReference type="Pfam" id="PF12320"/>
    </source>
</evidence>
<dbReference type="InterPro" id="IPR029052">
    <property type="entry name" value="Metallo-depent_PP-like"/>
</dbReference>
<keyword evidence="4 7" id="KW-0540">Nuclease</keyword>
<accession>R4KKK2</accession>
<dbReference type="CDD" id="cd00840">
    <property type="entry name" value="MPP_Mre11_N"/>
    <property type="match status" value="1"/>
</dbReference>
<evidence type="ECO:0000256" key="7">
    <source>
        <dbReference type="RuleBase" id="RU363069"/>
    </source>
</evidence>
<dbReference type="Proteomes" id="UP000013520">
    <property type="component" value="Chromosome"/>
</dbReference>
<keyword evidence="6 7" id="KW-0269">Exonuclease</keyword>
<protein>
    <recommendedName>
        <fullName evidence="3 7">Nuclease SbcCD subunit D</fullName>
    </recommendedName>
</protein>
<dbReference type="PANTHER" id="PTHR30337:SF0">
    <property type="entry name" value="NUCLEASE SBCCD SUBUNIT D"/>
    <property type="match status" value="1"/>
</dbReference>
<comment type="subunit">
    <text evidence="2 7">Heterodimer of SbcC and SbcD.</text>
</comment>
<dbReference type="NCBIfam" id="TIGR00619">
    <property type="entry name" value="sbcd"/>
    <property type="match status" value="1"/>
</dbReference>
<dbReference type="Pfam" id="PF00149">
    <property type="entry name" value="Metallophos"/>
    <property type="match status" value="1"/>
</dbReference>
<proteinExistence type="inferred from homology"/>
<keyword evidence="7" id="KW-0255">Endonuclease</keyword>
<evidence type="ECO:0000313" key="10">
    <source>
        <dbReference type="EMBL" id="AGL02107.1"/>
    </source>
</evidence>
<evidence type="ECO:0000256" key="2">
    <source>
        <dbReference type="ARBA" id="ARBA00011322"/>
    </source>
</evidence>
<keyword evidence="11" id="KW-1185">Reference proteome</keyword>
<feature type="domain" description="Calcineurin-like phosphoesterase" evidence="8">
    <location>
        <begin position="1"/>
        <end position="180"/>
    </location>
</feature>
<keyword evidence="5 7" id="KW-0378">Hydrolase</keyword>
<dbReference type="Gene3D" id="3.60.21.10">
    <property type="match status" value="1"/>
</dbReference>
<gene>
    <name evidence="7" type="primary">sbcD</name>
    <name evidence="10" type="ORF">Desgi_2703</name>
</gene>
<keyword evidence="7" id="KW-0235">DNA replication</keyword>
<evidence type="ECO:0000256" key="5">
    <source>
        <dbReference type="ARBA" id="ARBA00022801"/>
    </source>
</evidence>
<evidence type="ECO:0000256" key="6">
    <source>
        <dbReference type="ARBA" id="ARBA00022839"/>
    </source>
</evidence>
<dbReference type="GO" id="GO:0004519">
    <property type="term" value="F:endonuclease activity"/>
    <property type="evidence" value="ECO:0007669"/>
    <property type="project" value="UniProtKB-KW"/>
</dbReference>
<evidence type="ECO:0000256" key="1">
    <source>
        <dbReference type="ARBA" id="ARBA00010555"/>
    </source>
</evidence>
<dbReference type="InterPro" id="IPR050535">
    <property type="entry name" value="DNA_Repair-Maintenance_Comp"/>
</dbReference>
<dbReference type="SUPFAM" id="SSF56300">
    <property type="entry name" value="Metallo-dependent phosphatases"/>
    <property type="match status" value="1"/>
</dbReference>
<sequence>MRFIHTADWHLGRIFHGVHLTDDQAYILEQFVRLVGDIKPDAVVIAGDVYDRSVPPHEAVQLLDEVLYRIIMDCRVPVLIIAGNHDSSQRLGFGHRLLARQGLYITGQLNTGFVPVVIEDAHGPVYFCPVPYIEPPVVRELLGMRDVQEHDGAMAAVVGRWTSRVPPGGRKVALAHTFVAGGEESESERPLSIGGADRVPAAHFQAFNYTALGHLHKSQAAGGEHIRYAGSLMKYSFSEAAHNKSVTLVELDALGNVTWEALSLSPRRDVRCIDGYLSDILAETPGGDSKEDYIMVTLRDSGAILDAIGKLREVYPNVLHIERPYLTSGGALRGPGGDHRRLSEMDLFTSFFQQVSGEELSPEQQKVLARTVEQIYRQDYQAGQGAWSGGFISKREEGVRV</sequence>
<comment type="similarity">
    <text evidence="1 7">Belongs to the SbcD family.</text>
</comment>
<keyword evidence="7" id="KW-0233">DNA recombination</keyword>
<dbReference type="InterPro" id="IPR041796">
    <property type="entry name" value="Mre11_N"/>
</dbReference>
<reference evidence="10 11" key="1">
    <citation type="submission" date="2012-01" db="EMBL/GenBank/DDBJ databases">
        <title>Complete sequence of Desulfotomaculum gibsoniae DSM 7213.</title>
        <authorList>
            <consortium name="US DOE Joint Genome Institute"/>
            <person name="Lucas S."/>
            <person name="Han J."/>
            <person name="Lapidus A."/>
            <person name="Cheng J.-F."/>
            <person name="Goodwin L."/>
            <person name="Pitluck S."/>
            <person name="Peters L."/>
            <person name="Ovchinnikova G."/>
            <person name="Teshima H."/>
            <person name="Detter J.C."/>
            <person name="Han C."/>
            <person name="Tapia R."/>
            <person name="Land M."/>
            <person name="Hauser L."/>
            <person name="Kyrpides N."/>
            <person name="Ivanova N."/>
            <person name="Pagani I."/>
            <person name="Parshina S."/>
            <person name="Plugge C."/>
            <person name="Muyzer G."/>
            <person name="Kuever J."/>
            <person name="Ivanova A."/>
            <person name="Nazina T."/>
            <person name="Klenk H.-P."/>
            <person name="Brambilla E."/>
            <person name="Spring S."/>
            <person name="Stams A.F."/>
            <person name="Woyke T."/>
        </authorList>
    </citation>
    <scope>NUCLEOTIDE SEQUENCE [LARGE SCALE GENOMIC DNA]</scope>
    <source>
        <strain evidence="10 11">DSM 7213</strain>
    </source>
</reference>
<dbReference type="InterPro" id="IPR026843">
    <property type="entry name" value="SbcD_C"/>
</dbReference>
<dbReference type="GO" id="GO:0006260">
    <property type="term" value="P:DNA replication"/>
    <property type="evidence" value="ECO:0007669"/>
    <property type="project" value="UniProtKB-KW"/>
</dbReference>
<dbReference type="OrthoDB" id="9773856at2"/>
<dbReference type="GO" id="GO:0006310">
    <property type="term" value="P:DNA recombination"/>
    <property type="evidence" value="ECO:0007669"/>
    <property type="project" value="UniProtKB-KW"/>
</dbReference>
<dbReference type="STRING" id="767817.Desgi_2703"/>
<dbReference type="RefSeq" id="WP_006521838.1">
    <property type="nucleotide sequence ID" value="NC_021184.1"/>
</dbReference>
<dbReference type="InterPro" id="IPR004843">
    <property type="entry name" value="Calcineurin-like_PHP"/>
</dbReference>
<dbReference type="HOGENOM" id="CLU_038045_0_1_9"/>
<dbReference type="KEGG" id="dgi:Desgi_2703"/>
<name>R4KKK2_9FIRM</name>
<dbReference type="EMBL" id="CP003273">
    <property type="protein sequence ID" value="AGL02107.1"/>
    <property type="molecule type" value="Genomic_DNA"/>
</dbReference>
<feature type="domain" description="Nuclease SbcCD subunit D C-terminal" evidence="9">
    <location>
        <begin position="267"/>
        <end position="355"/>
    </location>
</feature>
<evidence type="ECO:0000259" key="8">
    <source>
        <dbReference type="Pfam" id="PF00149"/>
    </source>
</evidence>
<comment type="function">
    <text evidence="7">SbcCD cleaves DNA hairpin structures. These structures can inhibit DNA replication and are intermediates in certain DNA recombination reactions. The complex acts as a 3'-&gt;5' double strand exonuclease that can open hairpins. It also has a 5' single-strand endonuclease activity.</text>
</comment>
<evidence type="ECO:0000256" key="3">
    <source>
        <dbReference type="ARBA" id="ARBA00013365"/>
    </source>
</evidence>
<dbReference type="PANTHER" id="PTHR30337">
    <property type="entry name" value="COMPONENT OF ATP-DEPENDENT DSDNA EXONUCLEASE"/>
    <property type="match status" value="1"/>
</dbReference>
<evidence type="ECO:0000256" key="4">
    <source>
        <dbReference type="ARBA" id="ARBA00022722"/>
    </source>
</evidence>